<reference evidence="3 4" key="1">
    <citation type="submission" date="2015-03" db="EMBL/GenBank/DDBJ databases">
        <authorList>
            <person name="Radwan O."/>
            <person name="Al-Naeli F.A."/>
            <person name="Rendon G.A."/>
            <person name="Fields C."/>
        </authorList>
    </citation>
    <scope>NUCLEOTIDE SEQUENCE [LARGE SCALE GENOMIC DNA]</scope>
    <source>
        <strain evidence="3">CR-DP1</strain>
    </source>
</reference>
<dbReference type="GO" id="GO:0097367">
    <property type="term" value="F:carbohydrate derivative binding"/>
    <property type="evidence" value="ECO:0007669"/>
    <property type="project" value="InterPro"/>
</dbReference>
<dbReference type="EMBL" id="LAEV01001979">
    <property type="protein sequence ID" value="KKA26805.1"/>
    <property type="molecule type" value="Genomic_DNA"/>
</dbReference>
<gene>
    <name evidence="3" type="ORF">TD95_005102</name>
</gene>
<dbReference type="AlphaFoldDB" id="A0A0F4Z8Y6"/>
<dbReference type="InterPro" id="IPR001347">
    <property type="entry name" value="SIS_dom"/>
</dbReference>
<dbReference type="PANTHER" id="PTHR38418:SF2">
    <property type="entry name" value="SUGAR ISOMERASE, KPSF_GUTQ (AFU_ORTHOLOGUE AFUA_6G08860)"/>
    <property type="match status" value="1"/>
</dbReference>
<name>A0A0F4Z8Y6_9PEZI</name>
<protein>
    <recommendedName>
        <fullName evidence="2">SIS domain-containing protein</fullName>
    </recommendedName>
</protein>
<evidence type="ECO:0000313" key="3">
    <source>
        <dbReference type="EMBL" id="KKA26805.1"/>
    </source>
</evidence>
<dbReference type="Pfam" id="PF01380">
    <property type="entry name" value="SIS"/>
    <property type="match status" value="1"/>
</dbReference>
<comment type="caution">
    <text evidence="3">The sequence shown here is derived from an EMBL/GenBank/DDBJ whole genome shotgun (WGS) entry which is preliminary data.</text>
</comment>
<feature type="compositionally biased region" description="Low complexity" evidence="1">
    <location>
        <begin position="19"/>
        <end position="32"/>
    </location>
</feature>
<dbReference type="GO" id="GO:1901135">
    <property type="term" value="P:carbohydrate derivative metabolic process"/>
    <property type="evidence" value="ECO:0007669"/>
    <property type="project" value="InterPro"/>
</dbReference>
<dbReference type="OrthoDB" id="1872003at2759"/>
<accession>A0A0F4Z8Y6</accession>
<dbReference type="PANTHER" id="PTHR38418">
    <property type="entry name" value="SUGAR ISOMERASE, KPSF/GUTQ (AFU_ORTHOLOGUE AFUA_6G08860)"/>
    <property type="match status" value="1"/>
</dbReference>
<dbReference type="Proteomes" id="UP000033483">
    <property type="component" value="Unassembled WGS sequence"/>
</dbReference>
<feature type="domain" description="SIS" evidence="2">
    <location>
        <begin position="95"/>
        <end position="247"/>
    </location>
</feature>
<keyword evidence="4" id="KW-1185">Reference proteome</keyword>
<dbReference type="Gene3D" id="3.40.50.10490">
    <property type="entry name" value="Glucose-6-phosphate isomerase like protein, domain 1"/>
    <property type="match status" value="1"/>
</dbReference>
<dbReference type="SUPFAM" id="SSF53697">
    <property type="entry name" value="SIS domain"/>
    <property type="match status" value="1"/>
</dbReference>
<sequence>MASFVPASLAADRRPLQTSAVLVPSRSSSSPSRPAPPSPALSVHDDSSSASDEFSVLDLDLTSKPRSSTLTTAALAAVTELYATHSAARAGFNAAVSALTRHRSGRGKLVVIGVGKSGIIGRKLVATFSSLGLCAVFLHPTEALHGDLGVIQPLDTLLVITFSGKTPELLLLQDHLAPHLPTILLTAHTRPQDCAFLRARPATILLPTPVPVSEKAAFGVSAPTSSTTTALAVGDALALTVAQELARPPAGPGLAAVFAKNHPGGAIGAAFRAPQTLRDLLPATFAELPLLEACAGSAGLSGADVLRAGLEAASSGGAGAGWLRLCGGSVLPPSRIRALQNEQLLLPIEQIPGLVVAREEMLSIAADTQVRVAKDLVRNANALEGGEYLGGEDAVIAVLDERGQMVGALEASQVLSQ</sequence>
<proteinExistence type="predicted"/>
<evidence type="ECO:0000256" key="1">
    <source>
        <dbReference type="SAM" id="MobiDB-lite"/>
    </source>
</evidence>
<evidence type="ECO:0000259" key="2">
    <source>
        <dbReference type="PROSITE" id="PS51464"/>
    </source>
</evidence>
<dbReference type="InterPro" id="IPR046348">
    <property type="entry name" value="SIS_dom_sf"/>
</dbReference>
<organism evidence="3 4">
    <name type="scientific">Thielaviopsis punctulata</name>
    <dbReference type="NCBI Taxonomy" id="72032"/>
    <lineage>
        <taxon>Eukaryota</taxon>
        <taxon>Fungi</taxon>
        <taxon>Dikarya</taxon>
        <taxon>Ascomycota</taxon>
        <taxon>Pezizomycotina</taxon>
        <taxon>Sordariomycetes</taxon>
        <taxon>Hypocreomycetidae</taxon>
        <taxon>Microascales</taxon>
        <taxon>Ceratocystidaceae</taxon>
        <taxon>Thielaviopsis</taxon>
    </lineage>
</organism>
<evidence type="ECO:0000313" key="4">
    <source>
        <dbReference type="Proteomes" id="UP000033483"/>
    </source>
</evidence>
<dbReference type="PROSITE" id="PS51464">
    <property type="entry name" value="SIS"/>
    <property type="match status" value="1"/>
</dbReference>
<feature type="region of interest" description="Disordered" evidence="1">
    <location>
        <begin position="16"/>
        <end position="48"/>
    </location>
</feature>